<keyword evidence="1" id="KW-1185">Reference proteome</keyword>
<dbReference type="Proteomes" id="UP000887565">
    <property type="component" value="Unplaced"/>
</dbReference>
<evidence type="ECO:0000313" key="1">
    <source>
        <dbReference type="Proteomes" id="UP000887565"/>
    </source>
</evidence>
<proteinExistence type="predicted"/>
<protein>
    <submittedName>
        <fullName evidence="2">Uncharacterized protein</fullName>
    </submittedName>
</protein>
<name>A0A915L5H7_ROMCU</name>
<sequence>ADNKITPTVNDTTIVSYDVAQSLENNGITVDIVQSANDNDNSYYENNFAIPDSALSPILEENDDTQ</sequence>
<accession>A0A915L5H7</accession>
<organism evidence="1 2">
    <name type="scientific">Romanomermis culicivorax</name>
    <name type="common">Nematode worm</name>
    <dbReference type="NCBI Taxonomy" id="13658"/>
    <lineage>
        <taxon>Eukaryota</taxon>
        <taxon>Metazoa</taxon>
        <taxon>Ecdysozoa</taxon>
        <taxon>Nematoda</taxon>
        <taxon>Enoplea</taxon>
        <taxon>Dorylaimia</taxon>
        <taxon>Mermithida</taxon>
        <taxon>Mermithoidea</taxon>
        <taxon>Mermithidae</taxon>
        <taxon>Romanomermis</taxon>
    </lineage>
</organism>
<dbReference type="AlphaFoldDB" id="A0A915L5H7"/>
<dbReference type="WBParaSite" id="nRc.2.0.1.t46340-RA">
    <property type="protein sequence ID" value="nRc.2.0.1.t46340-RA"/>
    <property type="gene ID" value="nRc.2.0.1.g46340"/>
</dbReference>
<reference evidence="2" key="1">
    <citation type="submission" date="2022-11" db="UniProtKB">
        <authorList>
            <consortium name="WormBaseParasite"/>
        </authorList>
    </citation>
    <scope>IDENTIFICATION</scope>
</reference>
<evidence type="ECO:0000313" key="2">
    <source>
        <dbReference type="WBParaSite" id="nRc.2.0.1.t46340-RA"/>
    </source>
</evidence>